<dbReference type="PANTHER" id="PTHR30071">
    <property type="entry name" value="HEME EXPORTER PROTEIN C"/>
    <property type="match status" value="1"/>
</dbReference>
<feature type="transmembrane region" description="Helical" evidence="6">
    <location>
        <begin position="288"/>
        <end position="305"/>
    </location>
</feature>
<feature type="transmembrane region" description="Helical" evidence="6">
    <location>
        <begin position="384"/>
        <end position="401"/>
    </location>
</feature>
<evidence type="ECO:0000256" key="1">
    <source>
        <dbReference type="ARBA" id="ARBA00004141"/>
    </source>
</evidence>
<dbReference type="Pfam" id="PF01578">
    <property type="entry name" value="Cytochrom_C_asm"/>
    <property type="match status" value="1"/>
</dbReference>
<evidence type="ECO:0000256" key="5">
    <source>
        <dbReference type="ARBA" id="ARBA00023136"/>
    </source>
</evidence>
<evidence type="ECO:0000256" key="3">
    <source>
        <dbReference type="ARBA" id="ARBA00022748"/>
    </source>
</evidence>
<accession>A0ABY4ALE3</accession>
<reference evidence="8 9" key="1">
    <citation type="submission" date="2020-11" db="EMBL/GenBank/DDBJ databases">
        <title>Algicoccus daihaiensis sp.nov., isolated from Daihai Lake in Inner Mongolia.</title>
        <authorList>
            <person name="Kai J."/>
        </authorList>
    </citation>
    <scope>NUCLEOTIDE SEQUENCE [LARGE SCALE GENOMIC DNA]</scope>
    <source>
        <strain evidence="9">f23</strain>
    </source>
</reference>
<dbReference type="InterPro" id="IPR002541">
    <property type="entry name" value="Cyt_c_assembly"/>
</dbReference>
<feature type="transmembrane region" description="Helical" evidence="6">
    <location>
        <begin position="117"/>
        <end position="136"/>
    </location>
</feature>
<evidence type="ECO:0000256" key="6">
    <source>
        <dbReference type="SAM" id="Phobius"/>
    </source>
</evidence>
<keyword evidence="2 6" id="KW-0812">Transmembrane</keyword>
<proteinExistence type="predicted"/>
<feature type="transmembrane region" description="Helical" evidence="6">
    <location>
        <begin position="413"/>
        <end position="434"/>
    </location>
</feature>
<evidence type="ECO:0000259" key="7">
    <source>
        <dbReference type="Pfam" id="PF01578"/>
    </source>
</evidence>
<feature type="transmembrane region" description="Helical" evidence="6">
    <location>
        <begin position="352"/>
        <end position="372"/>
    </location>
</feature>
<dbReference type="PANTHER" id="PTHR30071:SF1">
    <property type="entry name" value="CYTOCHROME B_B6 PROTEIN-RELATED"/>
    <property type="match status" value="1"/>
</dbReference>
<evidence type="ECO:0000313" key="8">
    <source>
        <dbReference type="EMBL" id="UOD50471.1"/>
    </source>
</evidence>
<protein>
    <submittedName>
        <fullName evidence="8">C-type cytochrome biogenesis protein CcsB</fullName>
    </submittedName>
</protein>
<feature type="domain" description="Cytochrome c assembly protein" evidence="7">
    <location>
        <begin position="181"/>
        <end position="438"/>
    </location>
</feature>
<feature type="transmembrane region" description="Helical" evidence="6">
    <location>
        <begin position="258"/>
        <end position="276"/>
    </location>
</feature>
<feature type="transmembrane region" description="Helical" evidence="6">
    <location>
        <begin position="60"/>
        <end position="76"/>
    </location>
</feature>
<keyword evidence="3" id="KW-0201">Cytochrome c-type biogenesis</keyword>
<feature type="transmembrane region" description="Helical" evidence="6">
    <location>
        <begin position="143"/>
        <end position="164"/>
    </location>
</feature>
<feature type="transmembrane region" description="Helical" evidence="6">
    <location>
        <begin position="311"/>
        <end position="331"/>
    </location>
</feature>
<feature type="transmembrane region" description="Helical" evidence="6">
    <location>
        <begin position="81"/>
        <end position="97"/>
    </location>
</feature>
<keyword evidence="5 6" id="KW-0472">Membrane</keyword>
<feature type="transmembrane region" description="Helical" evidence="6">
    <location>
        <begin position="184"/>
        <end position="202"/>
    </location>
</feature>
<evidence type="ECO:0000256" key="2">
    <source>
        <dbReference type="ARBA" id="ARBA00022692"/>
    </source>
</evidence>
<organism evidence="8 9">
    <name type="scientific">Orrella daihaiensis</name>
    <dbReference type="NCBI Taxonomy" id="2782176"/>
    <lineage>
        <taxon>Bacteria</taxon>
        <taxon>Pseudomonadati</taxon>
        <taxon>Pseudomonadota</taxon>
        <taxon>Betaproteobacteria</taxon>
        <taxon>Burkholderiales</taxon>
        <taxon>Alcaligenaceae</taxon>
        <taxon>Orrella</taxon>
    </lineage>
</organism>
<comment type="subcellular location">
    <subcellularLocation>
        <location evidence="1">Membrane</location>
        <topology evidence="1">Multi-pass membrane protein</topology>
    </subcellularLocation>
</comment>
<feature type="transmembrane region" description="Helical" evidence="6">
    <location>
        <begin position="214"/>
        <end position="231"/>
    </location>
</feature>
<dbReference type="EMBL" id="CP063982">
    <property type="protein sequence ID" value="UOD50471.1"/>
    <property type="molecule type" value="Genomic_DNA"/>
</dbReference>
<dbReference type="RefSeq" id="WP_243478878.1">
    <property type="nucleotide sequence ID" value="NZ_CP063982.1"/>
</dbReference>
<gene>
    <name evidence="8" type="primary">ccsB</name>
    <name evidence="8" type="ORF">DHf2319_00560</name>
</gene>
<evidence type="ECO:0000313" key="9">
    <source>
        <dbReference type="Proteomes" id="UP000831607"/>
    </source>
</evidence>
<sequence>MAQTITAERASWEDLTESGDSRQLRGKPDWTDLLFFVVLAAGAAYALTTYSESMDIYEKWILVGTVPFVVWVGWLWRPLRTYMVASGLTALFAIWLYDGNLANAEQNFFLKYFFSSQSAILWMCMMYLLATICYWIGFASNTAAWLGTFLSWGATYAGTVGLLVRWREGHLMGPDLGHIPVSNLYEVFVLFAIITTLFYLYYERRYATRALGGFVMLVVTSIVVFLLWYSFTREAYEIQPLVPALKSWWMKLHVPTNFIGYGTFSLAAMVGFAYLVKENGETKSYKKLAPLFILGVLLAAEPMVFRTEGLSATWMLYFGIGAVLVGSILAFRRPISQKLPKLEVLDDIMYRAIAIGFAFFTVATILGALWAADAWGAYWQWDPKETWALIVWLNYAAWLHLRLMKGMRGTIAAYWALVGLLITGFAFLGVNMFLSGLHSYGEL</sequence>
<keyword evidence="9" id="KW-1185">Reference proteome</keyword>
<feature type="transmembrane region" description="Helical" evidence="6">
    <location>
        <begin position="30"/>
        <end position="48"/>
    </location>
</feature>
<name>A0ABY4ALE3_9BURK</name>
<dbReference type="Proteomes" id="UP000831607">
    <property type="component" value="Chromosome"/>
</dbReference>
<dbReference type="InterPro" id="IPR017562">
    <property type="entry name" value="Cyt_c_biogenesis_CcsA"/>
</dbReference>
<keyword evidence="4 6" id="KW-1133">Transmembrane helix</keyword>
<evidence type="ECO:0000256" key="4">
    <source>
        <dbReference type="ARBA" id="ARBA00022989"/>
    </source>
</evidence>
<dbReference type="NCBIfam" id="TIGR03144">
    <property type="entry name" value="cytochr_II_ccsB"/>
    <property type="match status" value="1"/>
</dbReference>
<dbReference type="InterPro" id="IPR045062">
    <property type="entry name" value="Cyt_c_biogenesis_CcsA/CcmC"/>
</dbReference>